<reference evidence="3" key="3">
    <citation type="submission" date="2016-06" db="UniProtKB">
        <authorList>
            <consortium name="WormBaseParasite"/>
        </authorList>
    </citation>
    <scope>IDENTIFICATION</scope>
</reference>
<evidence type="ECO:0000313" key="3">
    <source>
        <dbReference type="WBParaSite" id="GPLIN_001513900"/>
    </source>
</evidence>
<feature type="region of interest" description="Disordered" evidence="1">
    <location>
        <begin position="196"/>
        <end position="241"/>
    </location>
</feature>
<evidence type="ECO:0000256" key="1">
    <source>
        <dbReference type="SAM" id="MobiDB-lite"/>
    </source>
</evidence>
<feature type="compositionally biased region" description="Low complexity" evidence="1">
    <location>
        <begin position="204"/>
        <end position="220"/>
    </location>
</feature>
<proteinExistence type="predicted"/>
<evidence type="ECO:0000313" key="2">
    <source>
        <dbReference type="Proteomes" id="UP000050741"/>
    </source>
</evidence>
<dbReference type="AlphaFoldDB" id="A0A183CQI1"/>
<keyword evidence="2" id="KW-1185">Reference proteome</keyword>
<sequence length="241" mass="26065">MATDILCRFDAAKREGVVFLADTMKVWVPLDYYHMTGPLSASDEKVLMERFKQATNRADQIVRLRQRLPRVSRPLPNMLAGGPATESVLPAVAPTALPQVATVVPVAGEMRSALLYRQILADNERLVQMQTVIGNLNQQIADITAQVGQFATEFEAAKASYHKLTVNYEQAIEEEAKALLEQRKAELAAVGQTPAHAVPPVPAPAVSVPVAAPKASARKAPAVKRTSRKPAAKKASAKGRK</sequence>
<reference evidence="2" key="2">
    <citation type="submission" date="2014-05" db="EMBL/GenBank/DDBJ databases">
        <title>The genome and life-stage specific transcriptomes of Globodera pallida elucidate key aspects of plant parasitism by a cyst nematode.</title>
        <authorList>
            <person name="Cotton J.A."/>
            <person name="Lilley C.J."/>
            <person name="Jones L.M."/>
            <person name="Kikuchi T."/>
            <person name="Reid A.J."/>
            <person name="Thorpe P."/>
            <person name="Tsai I.J."/>
            <person name="Beasley H."/>
            <person name="Blok V."/>
            <person name="Cock P.J.A."/>
            <person name="Van den Akker S.E."/>
            <person name="Holroyd N."/>
            <person name="Hunt M."/>
            <person name="Mantelin S."/>
            <person name="Naghra H."/>
            <person name="Pain A."/>
            <person name="Palomares-Rius J.E."/>
            <person name="Zarowiecki M."/>
            <person name="Berriman M."/>
            <person name="Jones J.T."/>
            <person name="Urwin P.E."/>
        </authorList>
    </citation>
    <scope>NUCLEOTIDE SEQUENCE [LARGE SCALE GENOMIC DNA]</scope>
    <source>
        <strain evidence="2">Lindley</strain>
    </source>
</reference>
<dbReference type="Proteomes" id="UP000050741">
    <property type="component" value="Unassembled WGS sequence"/>
</dbReference>
<name>A0A183CQI1_GLOPA</name>
<feature type="compositionally biased region" description="Basic residues" evidence="1">
    <location>
        <begin position="221"/>
        <end position="241"/>
    </location>
</feature>
<organism evidence="2 3">
    <name type="scientific">Globodera pallida</name>
    <name type="common">Potato cyst nematode worm</name>
    <name type="synonym">Heterodera pallida</name>
    <dbReference type="NCBI Taxonomy" id="36090"/>
    <lineage>
        <taxon>Eukaryota</taxon>
        <taxon>Metazoa</taxon>
        <taxon>Ecdysozoa</taxon>
        <taxon>Nematoda</taxon>
        <taxon>Chromadorea</taxon>
        <taxon>Rhabditida</taxon>
        <taxon>Tylenchina</taxon>
        <taxon>Tylenchomorpha</taxon>
        <taxon>Tylenchoidea</taxon>
        <taxon>Heteroderidae</taxon>
        <taxon>Heteroderinae</taxon>
        <taxon>Globodera</taxon>
    </lineage>
</organism>
<reference evidence="2" key="1">
    <citation type="submission" date="2013-12" db="EMBL/GenBank/DDBJ databases">
        <authorList>
            <person name="Aslett M."/>
        </authorList>
    </citation>
    <scope>NUCLEOTIDE SEQUENCE [LARGE SCALE GENOMIC DNA]</scope>
    <source>
        <strain evidence="2">Lindley</strain>
    </source>
</reference>
<accession>A0A183CQI1</accession>
<dbReference type="WBParaSite" id="GPLIN_001513900">
    <property type="protein sequence ID" value="GPLIN_001513900"/>
    <property type="gene ID" value="GPLIN_001513900"/>
</dbReference>
<protein>
    <submittedName>
        <fullName evidence="3">Adhesin</fullName>
    </submittedName>
</protein>